<gene>
    <name evidence="8" type="ORF">Cenrod_1495</name>
</gene>
<evidence type="ECO:0000313" key="8">
    <source>
        <dbReference type="EMBL" id="AGX87581.1"/>
    </source>
</evidence>
<evidence type="ECO:0000313" key="9">
    <source>
        <dbReference type="Proteomes" id="UP000017184"/>
    </source>
</evidence>
<keyword evidence="1" id="KW-0328">Glycosyltransferase</keyword>
<protein>
    <recommendedName>
        <fullName evidence="5">Protein-arginine rhamnosyltransferase</fullName>
    </recommendedName>
    <alternativeName>
        <fullName evidence="6">EF-P arginine rhamnosyltransferase</fullName>
    </alternativeName>
</protein>
<organism evidence="8 9">
    <name type="scientific">Candidatus Symbiobacter mobilis CR</name>
    <dbReference type="NCBI Taxonomy" id="946483"/>
    <lineage>
        <taxon>Bacteria</taxon>
        <taxon>Pseudomonadati</taxon>
        <taxon>Pseudomonadota</taxon>
        <taxon>Betaproteobacteria</taxon>
        <taxon>Burkholderiales</taxon>
        <taxon>Comamonadaceae</taxon>
    </lineage>
</organism>
<name>U5N7Q8_9BURK</name>
<comment type="similarity">
    <text evidence="4">Belongs to the glycosyltransferase 104 family.</text>
</comment>
<evidence type="ECO:0000256" key="6">
    <source>
        <dbReference type="ARBA" id="ARBA00030025"/>
    </source>
</evidence>
<comment type="catalytic activity">
    <reaction evidence="7">
        <text>dTDP-beta-L-rhamnose + L-arginyl-[protein] = N(omega)-(alpha-L-rhamnosyl)-L-arginyl-[protein] + dTDP + H(+)</text>
        <dbReference type="Rhea" id="RHEA:66692"/>
        <dbReference type="Rhea" id="RHEA-COMP:10532"/>
        <dbReference type="Rhea" id="RHEA-COMP:17096"/>
        <dbReference type="ChEBI" id="CHEBI:15378"/>
        <dbReference type="ChEBI" id="CHEBI:29965"/>
        <dbReference type="ChEBI" id="CHEBI:57510"/>
        <dbReference type="ChEBI" id="CHEBI:58369"/>
        <dbReference type="ChEBI" id="CHEBI:167445"/>
    </reaction>
    <physiologicalReaction direction="left-to-right" evidence="7">
        <dbReference type="Rhea" id="RHEA:66693"/>
    </physiologicalReaction>
</comment>
<sequence>MQSMGKVRQRWDVFCQVIDNWGDIGVSWRLATHLAQRGQRVRLWIDEPEALAWMAPQGPDGVEVRRWTTPIDMTDLTPGDVLVEAFGCEIPEEFITEYVRHLGASPARWFNLEYLSAQNYAARCHGLPSPVSVGAGKGLVKRFCYPGFTAQTGGLLHEDDLLPKLERFDRAAWFDQQGIAWHPSQTVWSLFCYATAPVRSWLDALSQSGQRTLVLVTDGIAARLVREALAHGHGASDSLHVYYLQRLSQQEFDHLLWSSDGNVVRGEDSLVRAIWAGKPMLWQAYPQEDGAHHAKLHAVLDAIGAPPLMRAVHAWWNGSTPALPGIAWNDWPAWLPTMRRARSTLLALDDLTDTLLRWAA</sequence>
<dbReference type="AlphaFoldDB" id="U5N7Q8"/>
<dbReference type="KEGG" id="cbx:Cenrod_1495"/>
<evidence type="ECO:0000256" key="7">
    <source>
        <dbReference type="ARBA" id="ARBA00048472"/>
    </source>
</evidence>
<dbReference type="Proteomes" id="UP000017184">
    <property type="component" value="Chromosome"/>
</dbReference>
<keyword evidence="9" id="KW-1185">Reference proteome</keyword>
<evidence type="ECO:0000256" key="5">
    <source>
        <dbReference type="ARBA" id="ARBA00024416"/>
    </source>
</evidence>
<evidence type="ECO:0000256" key="1">
    <source>
        <dbReference type="ARBA" id="ARBA00022676"/>
    </source>
</evidence>
<dbReference type="STRING" id="946483.Cenrod_1495"/>
<keyword evidence="2" id="KW-0808">Transferase</keyword>
<dbReference type="GO" id="GO:0106361">
    <property type="term" value="F:protein-arginine rhamnosyltransferase activity"/>
    <property type="evidence" value="ECO:0007669"/>
    <property type="project" value="InterPro"/>
</dbReference>
<dbReference type="eggNOG" id="COG4394">
    <property type="taxonomic scope" value="Bacteria"/>
</dbReference>
<evidence type="ECO:0000256" key="3">
    <source>
        <dbReference type="ARBA" id="ARBA00024303"/>
    </source>
</evidence>
<proteinExistence type="inferred from homology"/>
<dbReference type="HOGENOM" id="CLU_060250_0_0_4"/>
<evidence type="ECO:0000256" key="4">
    <source>
        <dbReference type="ARBA" id="ARBA00024346"/>
    </source>
</evidence>
<dbReference type="InterPro" id="IPR016633">
    <property type="entry name" value="EarP"/>
</dbReference>
<dbReference type="NCBIfam" id="TIGR03837">
    <property type="entry name" value="efp_Arg_rhamno"/>
    <property type="match status" value="1"/>
</dbReference>
<reference evidence="8 9" key="1">
    <citation type="journal article" date="2013" name="Genome Biol.">
        <title>Genomic analysis reveals key aspects of prokaryotic symbiosis in the phototrophic consortium "Chlorochromatium aggregatum".</title>
        <authorList>
            <person name="Liu Z."/>
            <person name="Muller J."/>
            <person name="Li T."/>
            <person name="Alvey R.M."/>
            <person name="Vogl K."/>
            <person name="Frigaard N.U."/>
            <person name="Rockwell N.C."/>
            <person name="Boyd E.S."/>
            <person name="Tomsho L.P."/>
            <person name="Schuster S.C."/>
            <person name="Henke P."/>
            <person name="Rohde M."/>
            <person name="Overmann J."/>
            <person name="Bryant D.A."/>
        </authorList>
    </citation>
    <scope>NUCLEOTIDE SEQUENCE [LARGE SCALE GENOMIC DNA]</scope>
    <source>
        <strain evidence="8">CR</strain>
    </source>
</reference>
<dbReference type="Pfam" id="PF10093">
    <property type="entry name" value="EarP"/>
    <property type="match status" value="1"/>
</dbReference>
<dbReference type="EMBL" id="CP004885">
    <property type="protein sequence ID" value="AGX87581.1"/>
    <property type="molecule type" value="Genomic_DNA"/>
</dbReference>
<comment type="function">
    <text evidence="3">Protein-arginine rhamnosyltransferase that catalyzes the transfer of a single rhamnose to elongation factor P (EF-P) on 'Lys-32', a modification required for EF-P-dependent rescue of polyproline stalled ribosomes.</text>
</comment>
<evidence type="ECO:0000256" key="2">
    <source>
        <dbReference type="ARBA" id="ARBA00022679"/>
    </source>
</evidence>
<accession>U5N7Q8</accession>
<dbReference type="PATRIC" id="fig|946483.4.peg.1512"/>